<name>A0A0R3WU14_HYDTA</name>
<dbReference type="STRING" id="6205.A0A0R3WU14"/>
<protein>
    <submittedName>
        <fullName evidence="3">Secreted protein</fullName>
    </submittedName>
</protein>
<keyword evidence="2" id="KW-1185">Reference proteome</keyword>
<reference evidence="1 2" key="2">
    <citation type="submission" date="2018-11" db="EMBL/GenBank/DDBJ databases">
        <authorList>
            <consortium name="Pathogen Informatics"/>
        </authorList>
    </citation>
    <scope>NUCLEOTIDE SEQUENCE [LARGE SCALE GENOMIC DNA]</scope>
</reference>
<gene>
    <name evidence="1" type="ORF">TTAC_LOCUS4240</name>
</gene>
<dbReference type="AlphaFoldDB" id="A0A0R3WU14"/>
<proteinExistence type="predicted"/>
<dbReference type="WBParaSite" id="TTAC_0000425401-mRNA-1">
    <property type="protein sequence ID" value="TTAC_0000425401-mRNA-1"/>
    <property type="gene ID" value="TTAC_0000425401"/>
</dbReference>
<sequence length="173" mass="18851">MAVLSIVGVLVTEGFSLSGNDDTSRFHICHFSCLVTPPQKGPPVSLLGLQVLTGTVDRIAFVKPRDEDSVDSHDTIFVFSSHPTNSECGFSITVDGFVGDENPSKMPYHIADLKFFEIDTLVALIYRDADASSTDTPQWFVFIPLEEAFINAPELTPLSVSLASSDLTDVLLR</sequence>
<dbReference type="Proteomes" id="UP000274429">
    <property type="component" value="Unassembled WGS sequence"/>
</dbReference>
<accession>A0A0R3WU14</accession>
<evidence type="ECO:0000313" key="3">
    <source>
        <dbReference type="WBParaSite" id="TTAC_0000425401-mRNA-1"/>
    </source>
</evidence>
<evidence type="ECO:0000313" key="1">
    <source>
        <dbReference type="EMBL" id="VDM24501.1"/>
    </source>
</evidence>
<evidence type="ECO:0000313" key="2">
    <source>
        <dbReference type="Proteomes" id="UP000274429"/>
    </source>
</evidence>
<organism evidence="3">
    <name type="scientific">Hydatigena taeniaeformis</name>
    <name type="common">Feline tapeworm</name>
    <name type="synonym">Taenia taeniaeformis</name>
    <dbReference type="NCBI Taxonomy" id="6205"/>
    <lineage>
        <taxon>Eukaryota</taxon>
        <taxon>Metazoa</taxon>
        <taxon>Spiralia</taxon>
        <taxon>Lophotrochozoa</taxon>
        <taxon>Platyhelminthes</taxon>
        <taxon>Cestoda</taxon>
        <taxon>Eucestoda</taxon>
        <taxon>Cyclophyllidea</taxon>
        <taxon>Taeniidae</taxon>
        <taxon>Hydatigera</taxon>
    </lineage>
</organism>
<reference evidence="3" key="1">
    <citation type="submission" date="2017-02" db="UniProtKB">
        <authorList>
            <consortium name="WormBaseParasite"/>
        </authorList>
    </citation>
    <scope>IDENTIFICATION</scope>
</reference>
<dbReference type="EMBL" id="UYWX01003984">
    <property type="protein sequence ID" value="VDM24501.1"/>
    <property type="molecule type" value="Genomic_DNA"/>
</dbReference>